<organism evidence="2 3">
    <name type="scientific">Phytohabitans suffuscus</name>
    <dbReference type="NCBI Taxonomy" id="624315"/>
    <lineage>
        <taxon>Bacteria</taxon>
        <taxon>Bacillati</taxon>
        <taxon>Actinomycetota</taxon>
        <taxon>Actinomycetes</taxon>
        <taxon>Micromonosporales</taxon>
        <taxon>Micromonosporaceae</taxon>
    </lineage>
</organism>
<dbReference type="InterPro" id="IPR011051">
    <property type="entry name" value="RmlC_Cupin_sf"/>
</dbReference>
<dbReference type="KEGG" id="psuu:Psuf_072160"/>
<dbReference type="InterPro" id="IPR047263">
    <property type="entry name" value="HNL-like_cupin"/>
</dbReference>
<evidence type="ECO:0000313" key="3">
    <source>
        <dbReference type="Proteomes" id="UP000503011"/>
    </source>
</evidence>
<dbReference type="InterPro" id="IPR013096">
    <property type="entry name" value="Cupin_2"/>
</dbReference>
<sequence>MSNKPAFTGDANLEPVVELPALPVAVNRVTFSDGAVTHWHSHEGGQVIQVVSGVGRYQERGGEVRPLRSGDTVVTPPGVEHWHGAAGGGDMVHVAFSSGTSTWGDAPQTE</sequence>
<gene>
    <name evidence="2" type="ORF">Psuf_072160</name>
</gene>
<dbReference type="Proteomes" id="UP000503011">
    <property type="component" value="Chromosome"/>
</dbReference>
<dbReference type="EMBL" id="AP022871">
    <property type="protein sequence ID" value="BCB89903.1"/>
    <property type="molecule type" value="Genomic_DNA"/>
</dbReference>
<accession>A0A6F8YV87</accession>
<reference evidence="2 3" key="1">
    <citation type="submission" date="2020-03" db="EMBL/GenBank/DDBJ databases">
        <title>Whole genome shotgun sequence of Phytohabitans suffuscus NBRC 105367.</title>
        <authorList>
            <person name="Komaki H."/>
            <person name="Tamura T."/>
        </authorList>
    </citation>
    <scope>NUCLEOTIDE SEQUENCE [LARGE SCALE GENOMIC DNA]</scope>
    <source>
        <strain evidence="2 3">NBRC 105367</strain>
    </source>
</reference>
<dbReference type="Pfam" id="PF07883">
    <property type="entry name" value="Cupin_2"/>
    <property type="match status" value="1"/>
</dbReference>
<dbReference type="AlphaFoldDB" id="A0A6F8YV87"/>
<reference evidence="2 3" key="2">
    <citation type="submission" date="2020-03" db="EMBL/GenBank/DDBJ databases">
        <authorList>
            <person name="Ichikawa N."/>
            <person name="Kimura A."/>
            <person name="Kitahashi Y."/>
            <person name="Uohara A."/>
        </authorList>
    </citation>
    <scope>NUCLEOTIDE SEQUENCE [LARGE SCALE GENOMIC DNA]</scope>
    <source>
        <strain evidence="2 3">NBRC 105367</strain>
    </source>
</reference>
<keyword evidence="3" id="KW-1185">Reference proteome</keyword>
<dbReference type="CDD" id="cd02233">
    <property type="entry name" value="cupin_HNL-like"/>
    <property type="match status" value="1"/>
</dbReference>
<dbReference type="Gene3D" id="2.60.120.10">
    <property type="entry name" value="Jelly Rolls"/>
    <property type="match status" value="1"/>
</dbReference>
<dbReference type="InterPro" id="IPR014710">
    <property type="entry name" value="RmlC-like_jellyroll"/>
</dbReference>
<evidence type="ECO:0000313" key="2">
    <source>
        <dbReference type="EMBL" id="BCB89903.1"/>
    </source>
</evidence>
<dbReference type="PANTHER" id="PTHR43698:SF1">
    <property type="entry name" value="BLL4564 PROTEIN"/>
    <property type="match status" value="1"/>
</dbReference>
<feature type="domain" description="Cupin type-2" evidence="1">
    <location>
        <begin position="28"/>
        <end position="92"/>
    </location>
</feature>
<evidence type="ECO:0000259" key="1">
    <source>
        <dbReference type="Pfam" id="PF07883"/>
    </source>
</evidence>
<dbReference type="RefSeq" id="WP_173161961.1">
    <property type="nucleotide sequence ID" value="NZ_AP022871.1"/>
</dbReference>
<protein>
    <recommendedName>
        <fullName evidence="1">Cupin type-2 domain-containing protein</fullName>
    </recommendedName>
</protein>
<dbReference type="PANTHER" id="PTHR43698">
    <property type="entry name" value="RIBD C-TERMINAL DOMAIN CONTAINING PROTEIN"/>
    <property type="match status" value="1"/>
</dbReference>
<proteinExistence type="predicted"/>
<name>A0A6F8YV87_9ACTN</name>
<dbReference type="SUPFAM" id="SSF51182">
    <property type="entry name" value="RmlC-like cupins"/>
    <property type="match status" value="1"/>
</dbReference>